<dbReference type="GO" id="GO:0003676">
    <property type="term" value="F:nucleic acid binding"/>
    <property type="evidence" value="ECO:0007669"/>
    <property type="project" value="InterPro"/>
</dbReference>
<dbReference type="AlphaFoldDB" id="A0A914CT21"/>
<dbReference type="Gene3D" id="3.30.420.10">
    <property type="entry name" value="Ribonuclease H-like superfamily/Ribonuclease H"/>
    <property type="match status" value="1"/>
</dbReference>
<dbReference type="PANTHER" id="PTHR37984:SF5">
    <property type="entry name" value="PROTEIN NYNRIN-LIKE"/>
    <property type="match status" value="1"/>
</dbReference>
<evidence type="ECO:0000259" key="2">
    <source>
        <dbReference type="PROSITE" id="PS50994"/>
    </source>
</evidence>
<dbReference type="PROSITE" id="PS50994">
    <property type="entry name" value="INTEGRASE"/>
    <property type="match status" value="1"/>
</dbReference>
<evidence type="ECO:0000313" key="3">
    <source>
        <dbReference type="Proteomes" id="UP000887540"/>
    </source>
</evidence>
<feature type="domain" description="Integrase catalytic" evidence="2">
    <location>
        <begin position="1"/>
        <end position="136"/>
    </location>
</feature>
<evidence type="ECO:0000256" key="1">
    <source>
        <dbReference type="SAM" id="MobiDB-lite"/>
    </source>
</evidence>
<feature type="compositionally biased region" description="Low complexity" evidence="1">
    <location>
        <begin position="276"/>
        <end position="294"/>
    </location>
</feature>
<feature type="region of interest" description="Disordered" evidence="1">
    <location>
        <begin position="262"/>
        <end position="315"/>
    </location>
</feature>
<feature type="compositionally biased region" description="Basic residues" evidence="1">
    <location>
        <begin position="297"/>
        <end position="315"/>
    </location>
</feature>
<dbReference type="WBParaSite" id="ACRNAN_scaffold14262.g11690.t1">
    <property type="protein sequence ID" value="ACRNAN_scaffold14262.g11690.t1"/>
    <property type="gene ID" value="ACRNAN_scaffold14262.g11690"/>
</dbReference>
<name>A0A914CT21_9BILA</name>
<dbReference type="InterPro" id="IPR012337">
    <property type="entry name" value="RNaseH-like_sf"/>
</dbReference>
<keyword evidence="3" id="KW-1185">Reference proteome</keyword>
<organism evidence="3 4">
    <name type="scientific">Acrobeloides nanus</name>
    <dbReference type="NCBI Taxonomy" id="290746"/>
    <lineage>
        <taxon>Eukaryota</taxon>
        <taxon>Metazoa</taxon>
        <taxon>Ecdysozoa</taxon>
        <taxon>Nematoda</taxon>
        <taxon>Chromadorea</taxon>
        <taxon>Rhabditida</taxon>
        <taxon>Tylenchina</taxon>
        <taxon>Cephalobomorpha</taxon>
        <taxon>Cephaloboidea</taxon>
        <taxon>Cephalobidae</taxon>
        <taxon>Acrobeloides</taxon>
    </lineage>
</organism>
<reference evidence="4" key="1">
    <citation type="submission" date="2022-11" db="UniProtKB">
        <authorList>
            <consortium name="WormBaseParasite"/>
        </authorList>
    </citation>
    <scope>IDENTIFICATION</scope>
</reference>
<dbReference type="Proteomes" id="UP000887540">
    <property type="component" value="Unplaced"/>
</dbReference>
<dbReference type="InterPro" id="IPR050951">
    <property type="entry name" value="Retrovirus_Pol_polyprotein"/>
</dbReference>
<dbReference type="InterPro" id="IPR036397">
    <property type="entry name" value="RNaseH_sf"/>
</dbReference>
<feature type="compositionally biased region" description="Basic and acidic residues" evidence="1">
    <location>
        <begin position="262"/>
        <end position="275"/>
    </location>
</feature>
<dbReference type="InterPro" id="IPR001584">
    <property type="entry name" value="Integrase_cat-core"/>
</dbReference>
<protein>
    <submittedName>
        <fullName evidence="4">Integrase catalytic domain-containing protein</fullName>
    </submittedName>
</protein>
<dbReference type="PANTHER" id="PTHR37984">
    <property type="entry name" value="PROTEIN CBG26694"/>
    <property type="match status" value="1"/>
</dbReference>
<evidence type="ECO:0000313" key="4">
    <source>
        <dbReference type="WBParaSite" id="ACRNAN_scaffold14262.g11690.t1"/>
    </source>
</evidence>
<accession>A0A914CT21</accession>
<dbReference type="GO" id="GO:0015074">
    <property type="term" value="P:DNA integration"/>
    <property type="evidence" value="ECO:0007669"/>
    <property type="project" value="InterPro"/>
</dbReference>
<sequence length="315" mass="35859">MIIASPMKDERAITVAKKLIKDVITVYGCPEIISSDQGSQFTSDLFENLAEMFGINQLFTTAYRAQANGQVEKANSSILKLLRGYANTEGNDWDNLISLLTFTYNTSINISTIETPFFLTHGYDATLPMDVALQIRRGVTSSDLSNFKELVATKLEVARAQVVDSIKQAQRVQKEQYDNRPRRKENDFTLGELVLAYLDAQRDGNKLRRAWLGPFRIIDVKRPNVTIRGLTEQDMTTIHMDKIKHYYESSVLPLRMKGYRERLEGKDQEPAEERPTATSTTPVMMTTPTKTTTPAHAQRRSVRIAQKPRIHYYDS</sequence>
<dbReference type="SUPFAM" id="SSF53098">
    <property type="entry name" value="Ribonuclease H-like"/>
    <property type="match status" value="1"/>
</dbReference>
<proteinExistence type="predicted"/>